<dbReference type="CDD" id="cd00383">
    <property type="entry name" value="trans_reg_C"/>
    <property type="match status" value="1"/>
</dbReference>
<feature type="domain" description="Response regulatory" evidence="8">
    <location>
        <begin position="3"/>
        <end position="117"/>
    </location>
</feature>
<keyword evidence="1 6" id="KW-0597">Phosphoprotein</keyword>
<dbReference type="GO" id="GO:0000976">
    <property type="term" value="F:transcription cis-regulatory region binding"/>
    <property type="evidence" value="ECO:0007669"/>
    <property type="project" value="TreeGrafter"/>
</dbReference>
<dbReference type="SUPFAM" id="SSF52172">
    <property type="entry name" value="CheY-like"/>
    <property type="match status" value="1"/>
</dbReference>
<dbReference type="PROSITE" id="PS50110">
    <property type="entry name" value="RESPONSE_REGULATORY"/>
    <property type="match status" value="1"/>
</dbReference>
<dbReference type="GO" id="GO:0000156">
    <property type="term" value="F:phosphorelay response regulator activity"/>
    <property type="evidence" value="ECO:0007669"/>
    <property type="project" value="TreeGrafter"/>
</dbReference>
<dbReference type="RefSeq" id="WP_269315789.1">
    <property type="nucleotide sequence ID" value="NZ_CP098251.1"/>
</dbReference>
<dbReference type="Gene3D" id="3.40.50.2300">
    <property type="match status" value="1"/>
</dbReference>
<dbReference type="Pfam" id="PF00486">
    <property type="entry name" value="Trans_reg_C"/>
    <property type="match status" value="1"/>
</dbReference>
<keyword evidence="2" id="KW-0902">Two-component regulatory system</keyword>
<sequence>MAKILIIEDNQDIRYNLVDFLEAKGHQTDNTDDGLKALALLTLQQFDIIILDIMLPGMDGIGLCKELRTRGNETPILFLSARDSVQDRIEGLSNGADDYLVKPFSLAELELRIGAILRRVRRPASHILQVADIAMNLDELTVTRAGVPVRLNPMTFKILKILMLKSPSVVTREEMEHELWGDDRPDSDSLRTHIHNLRVAIDTPFDKPLIRTISGFGWTLRKE</sequence>
<dbReference type="Gene3D" id="6.10.250.690">
    <property type="match status" value="1"/>
</dbReference>
<feature type="DNA-binding region" description="OmpR/PhoB-type" evidence="7">
    <location>
        <begin position="125"/>
        <end position="222"/>
    </location>
</feature>
<evidence type="ECO:0000256" key="2">
    <source>
        <dbReference type="ARBA" id="ARBA00023012"/>
    </source>
</evidence>
<evidence type="ECO:0000256" key="4">
    <source>
        <dbReference type="ARBA" id="ARBA00023125"/>
    </source>
</evidence>
<dbReference type="FunFam" id="1.10.10.10:FF:000058">
    <property type="entry name" value="DNA-binding response OmpR family regulator"/>
    <property type="match status" value="1"/>
</dbReference>
<dbReference type="Pfam" id="PF00072">
    <property type="entry name" value="Response_reg"/>
    <property type="match status" value="1"/>
</dbReference>
<dbReference type="SMART" id="SM00448">
    <property type="entry name" value="REC"/>
    <property type="match status" value="1"/>
</dbReference>
<evidence type="ECO:0000259" key="8">
    <source>
        <dbReference type="PROSITE" id="PS50110"/>
    </source>
</evidence>
<dbReference type="InterPro" id="IPR036388">
    <property type="entry name" value="WH-like_DNA-bd_sf"/>
</dbReference>
<evidence type="ECO:0000259" key="9">
    <source>
        <dbReference type="PROSITE" id="PS51755"/>
    </source>
</evidence>
<dbReference type="GO" id="GO:0032993">
    <property type="term" value="C:protein-DNA complex"/>
    <property type="evidence" value="ECO:0007669"/>
    <property type="project" value="TreeGrafter"/>
</dbReference>
<keyword evidence="5" id="KW-0804">Transcription</keyword>
<evidence type="ECO:0000256" key="5">
    <source>
        <dbReference type="ARBA" id="ARBA00023163"/>
    </source>
</evidence>
<dbReference type="PANTHER" id="PTHR48111:SF22">
    <property type="entry name" value="REGULATOR OF RPOS"/>
    <property type="match status" value="1"/>
</dbReference>
<dbReference type="GO" id="GO:0006355">
    <property type="term" value="P:regulation of DNA-templated transcription"/>
    <property type="evidence" value="ECO:0007669"/>
    <property type="project" value="InterPro"/>
</dbReference>
<dbReference type="PANTHER" id="PTHR48111">
    <property type="entry name" value="REGULATOR OF RPOS"/>
    <property type="match status" value="1"/>
</dbReference>
<dbReference type="InterPro" id="IPR011006">
    <property type="entry name" value="CheY-like_superfamily"/>
</dbReference>
<evidence type="ECO:0000256" key="7">
    <source>
        <dbReference type="PROSITE-ProRule" id="PRU01091"/>
    </source>
</evidence>
<dbReference type="AlphaFoldDB" id="A0A9E9LDG3"/>
<dbReference type="GO" id="GO:0005829">
    <property type="term" value="C:cytosol"/>
    <property type="evidence" value="ECO:0007669"/>
    <property type="project" value="TreeGrafter"/>
</dbReference>
<proteinExistence type="predicted"/>
<name>A0A9E9LDG3_9BURK</name>
<gene>
    <name evidence="10" type="ORF">NB646_08695</name>
</gene>
<feature type="modified residue" description="4-aspartylphosphate" evidence="6">
    <location>
        <position position="52"/>
    </location>
</feature>
<evidence type="ECO:0000313" key="10">
    <source>
        <dbReference type="EMBL" id="WAV90897.1"/>
    </source>
</evidence>
<dbReference type="Gene3D" id="1.10.10.10">
    <property type="entry name" value="Winged helix-like DNA-binding domain superfamily/Winged helix DNA-binding domain"/>
    <property type="match status" value="1"/>
</dbReference>
<organism evidence="10">
    <name type="scientific">Oxalobacter aliiformigenes</name>
    <dbReference type="NCBI Taxonomy" id="2946593"/>
    <lineage>
        <taxon>Bacteria</taxon>
        <taxon>Pseudomonadati</taxon>
        <taxon>Pseudomonadota</taxon>
        <taxon>Betaproteobacteria</taxon>
        <taxon>Burkholderiales</taxon>
        <taxon>Oxalobacteraceae</taxon>
        <taxon>Oxalobacter</taxon>
    </lineage>
</organism>
<dbReference type="EMBL" id="CP098251">
    <property type="protein sequence ID" value="WAV90897.1"/>
    <property type="molecule type" value="Genomic_DNA"/>
</dbReference>
<evidence type="ECO:0000256" key="3">
    <source>
        <dbReference type="ARBA" id="ARBA00023015"/>
    </source>
</evidence>
<dbReference type="InterPro" id="IPR039420">
    <property type="entry name" value="WalR-like"/>
</dbReference>
<protein>
    <submittedName>
        <fullName evidence="10">Response regulator transcription factor</fullName>
    </submittedName>
</protein>
<dbReference type="FunFam" id="3.40.50.2300:FF:000001">
    <property type="entry name" value="DNA-binding response regulator PhoB"/>
    <property type="match status" value="1"/>
</dbReference>
<evidence type="ECO:0000256" key="1">
    <source>
        <dbReference type="ARBA" id="ARBA00022553"/>
    </source>
</evidence>
<dbReference type="InterPro" id="IPR001789">
    <property type="entry name" value="Sig_transdc_resp-reg_receiver"/>
</dbReference>
<dbReference type="SMART" id="SM00862">
    <property type="entry name" value="Trans_reg_C"/>
    <property type="match status" value="1"/>
</dbReference>
<accession>A0A9E9LDG3</accession>
<feature type="domain" description="OmpR/PhoB-type" evidence="9">
    <location>
        <begin position="125"/>
        <end position="222"/>
    </location>
</feature>
<dbReference type="Proteomes" id="UP001164819">
    <property type="component" value="Chromosome"/>
</dbReference>
<keyword evidence="4 7" id="KW-0238">DNA-binding</keyword>
<dbReference type="InterPro" id="IPR001867">
    <property type="entry name" value="OmpR/PhoB-type_DNA-bd"/>
</dbReference>
<reference evidence="10" key="1">
    <citation type="journal article" date="2022" name="Front. Microbiol.">
        <title>New perspectives on an old grouping: The genomic and phenotypic variability of Oxalobacter formigenes and the implications for calcium oxalate stone prevention.</title>
        <authorList>
            <person name="Chmiel J.A."/>
            <person name="Carr C."/>
            <person name="Stuivenberg G.A."/>
            <person name="Venema R."/>
            <person name="Chanyi R.M."/>
            <person name="Al K.F."/>
            <person name="Giguere D."/>
            <person name="Say H."/>
            <person name="Akouris P.P."/>
            <person name="Dominguez Romero S.A."/>
            <person name="Kwong A."/>
            <person name="Tai V."/>
            <person name="Koval S.F."/>
            <person name="Razvi H."/>
            <person name="Bjazevic J."/>
            <person name="Burton J.P."/>
        </authorList>
    </citation>
    <scope>NUCLEOTIDE SEQUENCE</scope>
    <source>
        <strain evidence="10">OxK</strain>
    </source>
</reference>
<evidence type="ECO:0000256" key="6">
    <source>
        <dbReference type="PROSITE-ProRule" id="PRU00169"/>
    </source>
</evidence>
<dbReference type="PROSITE" id="PS51755">
    <property type="entry name" value="OMPR_PHOB"/>
    <property type="match status" value="1"/>
</dbReference>
<keyword evidence="3" id="KW-0805">Transcription regulation</keyword>